<gene>
    <name evidence="1" type="ORF">Pyn_23603</name>
</gene>
<keyword evidence="2" id="KW-1185">Reference proteome</keyword>
<dbReference type="PANTHER" id="PTHR12708">
    <property type="entry name" value="DNA POLYMERASE EPSILON SUBUNIT B"/>
    <property type="match status" value="1"/>
</dbReference>
<dbReference type="STRING" id="2094558.A0A314V064"/>
<comment type="caution">
    <text evidence="1">The sequence shown here is derived from an EMBL/GenBank/DDBJ whole genome shotgun (WGS) entry which is preliminary data.</text>
</comment>
<dbReference type="AlphaFoldDB" id="A0A314V064"/>
<evidence type="ECO:0000313" key="2">
    <source>
        <dbReference type="Proteomes" id="UP000250321"/>
    </source>
</evidence>
<sequence>MSSSTRKMVLKKCKIRGYTLELDAIGEILSFESEFYNDSALDNPVDILLDLLATQPNISNYLWANWKEMGDGSDTQLEDGHFYLEDLSASVEINLSNAISFTHSSFITSHLTLDLWAVLFASNTERLTGVLSFDEDAFLSL</sequence>
<dbReference type="GO" id="GO:0042276">
    <property type="term" value="P:error-prone translesion synthesis"/>
    <property type="evidence" value="ECO:0007669"/>
    <property type="project" value="TreeGrafter"/>
</dbReference>
<accession>A0A314V064</accession>
<organism evidence="1 2">
    <name type="scientific">Prunus yedoensis var. nudiflora</name>
    <dbReference type="NCBI Taxonomy" id="2094558"/>
    <lineage>
        <taxon>Eukaryota</taxon>
        <taxon>Viridiplantae</taxon>
        <taxon>Streptophyta</taxon>
        <taxon>Embryophyta</taxon>
        <taxon>Tracheophyta</taxon>
        <taxon>Spermatophyta</taxon>
        <taxon>Magnoliopsida</taxon>
        <taxon>eudicotyledons</taxon>
        <taxon>Gunneridae</taxon>
        <taxon>Pentapetalae</taxon>
        <taxon>rosids</taxon>
        <taxon>fabids</taxon>
        <taxon>Rosales</taxon>
        <taxon>Rosaceae</taxon>
        <taxon>Amygdaloideae</taxon>
        <taxon>Amygdaleae</taxon>
        <taxon>Prunus</taxon>
    </lineage>
</organism>
<dbReference type="GO" id="GO:0006261">
    <property type="term" value="P:DNA-templated DNA replication"/>
    <property type="evidence" value="ECO:0007669"/>
    <property type="project" value="InterPro"/>
</dbReference>
<dbReference type="Proteomes" id="UP000250321">
    <property type="component" value="Unassembled WGS sequence"/>
</dbReference>
<proteinExistence type="predicted"/>
<dbReference type="EMBL" id="PJQY01002711">
    <property type="protein sequence ID" value="PQM43185.1"/>
    <property type="molecule type" value="Genomic_DNA"/>
</dbReference>
<protein>
    <submittedName>
        <fullName evidence="1">Uncharacterized protein</fullName>
    </submittedName>
</protein>
<dbReference type="GO" id="GO:0003677">
    <property type="term" value="F:DNA binding"/>
    <property type="evidence" value="ECO:0007669"/>
    <property type="project" value="InterPro"/>
</dbReference>
<name>A0A314V064_PRUYE</name>
<dbReference type="OrthoDB" id="10254730at2759"/>
<dbReference type="GO" id="GO:0008622">
    <property type="term" value="C:epsilon DNA polymerase complex"/>
    <property type="evidence" value="ECO:0007669"/>
    <property type="project" value="InterPro"/>
</dbReference>
<evidence type="ECO:0000313" key="1">
    <source>
        <dbReference type="EMBL" id="PQM43185.1"/>
    </source>
</evidence>
<dbReference type="PANTHER" id="PTHR12708:SF0">
    <property type="entry name" value="DNA POLYMERASE EPSILON SUBUNIT 2"/>
    <property type="match status" value="1"/>
</dbReference>
<reference evidence="1 2" key="1">
    <citation type="submission" date="2018-02" db="EMBL/GenBank/DDBJ databases">
        <title>Draft genome of wild Prunus yedoensis var. nudiflora.</title>
        <authorList>
            <person name="Baek S."/>
            <person name="Kim J.-H."/>
            <person name="Choi K."/>
            <person name="Kim G.-B."/>
            <person name="Cho A."/>
            <person name="Jang H."/>
            <person name="Shin C.-H."/>
            <person name="Yu H.-J."/>
            <person name="Mun J.-H."/>
        </authorList>
    </citation>
    <scope>NUCLEOTIDE SEQUENCE [LARGE SCALE GENOMIC DNA]</scope>
    <source>
        <strain evidence="2">cv. Jeju island</strain>
        <tissue evidence="1">Leaf</tissue>
    </source>
</reference>
<dbReference type="InterPro" id="IPR016266">
    <property type="entry name" value="POLE2"/>
</dbReference>